<dbReference type="OrthoDB" id="8068875at2759"/>
<keyword evidence="2" id="KW-1185">Reference proteome</keyword>
<sequence>DTTGPDLLGAVLKAHFSQEQCCVTMLQAEIMKLSNLLKEYSSKLRIKEHDELDACSQKTPDWEKEVIMITERYDVPLNFRLNCRFMIDEKDIALCHQSQCPLPTSVCSSQTSQELVNIDEDAIVSEQGAFFETLFRRLPPVQSKSFQQLREECITLRQQLSSTEGNLQLVNDLDKAVQQITELIDVSAEPKELLDTLAERVRSRQRRFRYLEVVERNVKAAIVAKWQYKEARAWGLGWMEFRGSEACSVS</sequence>
<comment type="caution">
    <text evidence="1">The sequence shown here is derived from an EMBL/GenBank/DDBJ whole genome shotgun (WGS) entry which is preliminary data.</text>
</comment>
<proteinExistence type="predicted"/>
<protein>
    <submittedName>
        <fullName evidence="1">Rps2 protein</fullName>
    </submittedName>
</protein>
<dbReference type="Proteomes" id="UP000601435">
    <property type="component" value="Unassembled WGS sequence"/>
</dbReference>
<evidence type="ECO:0000313" key="1">
    <source>
        <dbReference type="EMBL" id="CAE7432945.1"/>
    </source>
</evidence>
<dbReference type="AlphaFoldDB" id="A0A812REB6"/>
<organism evidence="1 2">
    <name type="scientific">Symbiodinium necroappetens</name>
    <dbReference type="NCBI Taxonomy" id="1628268"/>
    <lineage>
        <taxon>Eukaryota</taxon>
        <taxon>Sar</taxon>
        <taxon>Alveolata</taxon>
        <taxon>Dinophyceae</taxon>
        <taxon>Suessiales</taxon>
        <taxon>Symbiodiniaceae</taxon>
        <taxon>Symbiodinium</taxon>
    </lineage>
</organism>
<reference evidence="1" key="1">
    <citation type="submission" date="2021-02" db="EMBL/GenBank/DDBJ databases">
        <authorList>
            <person name="Dougan E. K."/>
            <person name="Rhodes N."/>
            <person name="Thang M."/>
            <person name="Chan C."/>
        </authorList>
    </citation>
    <scope>NUCLEOTIDE SEQUENCE</scope>
</reference>
<evidence type="ECO:0000313" key="2">
    <source>
        <dbReference type="Proteomes" id="UP000601435"/>
    </source>
</evidence>
<feature type="non-terminal residue" evidence="1">
    <location>
        <position position="1"/>
    </location>
</feature>
<gene>
    <name evidence="1" type="primary">rps2</name>
    <name evidence="1" type="ORF">SNEC2469_LOCUS11886</name>
</gene>
<accession>A0A812REB6</accession>
<dbReference type="EMBL" id="CAJNJA010018853">
    <property type="protein sequence ID" value="CAE7432945.1"/>
    <property type="molecule type" value="Genomic_DNA"/>
</dbReference>
<name>A0A812REB6_9DINO</name>